<reference evidence="2" key="1">
    <citation type="submission" date="2013-04" db="UniProtKB">
        <authorList>
            <consortium name="EnsemblPlants"/>
        </authorList>
    </citation>
    <scope>IDENTIFICATION</scope>
</reference>
<dbReference type="HOGENOM" id="CLU_2765356_0_0_1"/>
<keyword evidence="1" id="KW-0812">Transmembrane</keyword>
<organism evidence="2">
    <name type="scientific">Oryza brachyantha</name>
    <name type="common">malo sina</name>
    <dbReference type="NCBI Taxonomy" id="4533"/>
    <lineage>
        <taxon>Eukaryota</taxon>
        <taxon>Viridiplantae</taxon>
        <taxon>Streptophyta</taxon>
        <taxon>Embryophyta</taxon>
        <taxon>Tracheophyta</taxon>
        <taxon>Spermatophyta</taxon>
        <taxon>Magnoliopsida</taxon>
        <taxon>Liliopsida</taxon>
        <taxon>Poales</taxon>
        <taxon>Poaceae</taxon>
        <taxon>BOP clade</taxon>
        <taxon>Oryzoideae</taxon>
        <taxon>Oryzeae</taxon>
        <taxon>Oryzinae</taxon>
        <taxon>Oryza</taxon>
    </lineage>
</organism>
<keyword evidence="3" id="KW-1185">Reference proteome</keyword>
<dbReference type="AlphaFoldDB" id="J3LBJ5"/>
<dbReference type="Gramene" id="OB02G20120.1">
    <property type="protein sequence ID" value="OB02G20120.1"/>
    <property type="gene ID" value="OB02G20120"/>
</dbReference>
<sequence length="70" mass="7748">MCFGDSYGLLTSWLLSASLIISGGEASFVRFILGHSFTAVYCFVHLPFGCLLHTVDAYILLMLSNVITWK</sequence>
<proteinExistence type="predicted"/>
<protein>
    <submittedName>
        <fullName evidence="2">Uncharacterized protein</fullName>
    </submittedName>
</protein>
<name>J3LBJ5_ORYBR</name>
<dbReference type="Proteomes" id="UP000006038">
    <property type="component" value="Unassembled WGS sequence"/>
</dbReference>
<feature type="transmembrane region" description="Helical" evidence="1">
    <location>
        <begin position="40"/>
        <end position="61"/>
    </location>
</feature>
<dbReference type="EnsemblPlants" id="OB02G20120.1">
    <property type="protein sequence ID" value="OB02G20120.1"/>
    <property type="gene ID" value="OB02G20120"/>
</dbReference>
<feature type="transmembrane region" description="Helical" evidence="1">
    <location>
        <begin position="12"/>
        <end position="33"/>
    </location>
</feature>
<keyword evidence="1" id="KW-1133">Transmembrane helix</keyword>
<evidence type="ECO:0000256" key="1">
    <source>
        <dbReference type="SAM" id="Phobius"/>
    </source>
</evidence>
<accession>J3LBJ5</accession>
<keyword evidence="1" id="KW-0472">Membrane</keyword>
<evidence type="ECO:0000313" key="2">
    <source>
        <dbReference type="EnsemblPlants" id="OB02G20120.1"/>
    </source>
</evidence>
<evidence type="ECO:0000313" key="3">
    <source>
        <dbReference type="Proteomes" id="UP000006038"/>
    </source>
</evidence>